<evidence type="ECO:0000313" key="1">
    <source>
        <dbReference type="EMBL" id="OQR79876.1"/>
    </source>
</evidence>
<evidence type="ECO:0000313" key="2">
    <source>
        <dbReference type="Proteomes" id="UP000192247"/>
    </source>
</evidence>
<dbReference type="Proteomes" id="UP000192247">
    <property type="component" value="Unassembled WGS sequence"/>
</dbReference>
<feature type="non-terminal residue" evidence="1">
    <location>
        <position position="1"/>
    </location>
</feature>
<keyword evidence="2" id="KW-1185">Reference proteome</keyword>
<proteinExistence type="predicted"/>
<dbReference type="AlphaFoldDB" id="A0A1V9Y2A8"/>
<protein>
    <submittedName>
        <fullName evidence="1">Uncharacterized protein</fullName>
    </submittedName>
</protein>
<gene>
    <name evidence="1" type="ORF">BIW11_05430</name>
</gene>
<name>A0A1V9Y2A8_9ACAR</name>
<reference evidence="1 2" key="1">
    <citation type="journal article" date="2017" name="Gigascience">
        <title>Draft genome of the honey bee ectoparasitic mite, Tropilaelaps mercedesae, is shaped by the parasitic life history.</title>
        <authorList>
            <person name="Dong X."/>
            <person name="Armstrong S.D."/>
            <person name="Xia D."/>
            <person name="Makepeace B.L."/>
            <person name="Darby A.C."/>
            <person name="Kadowaki T."/>
        </authorList>
    </citation>
    <scope>NUCLEOTIDE SEQUENCE [LARGE SCALE GENOMIC DNA]</scope>
    <source>
        <strain evidence="1">Wuxi-XJTLU</strain>
    </source>
</reference>
<sequence>IEYDAYVPCINKVGRKLKGCTRSFIQALEAVAHHASKKERIPYGCCFFDQYVDCTRDAIGNACTREHVEYGDSIMQSMSGTVLSKGCSTYKHRAKVCTDLGKLPIQEPEATTFNGPLLRVFEPFG</sequence>
<dbReference type="EMBL" id="MNPL01000589">
    <property type="protein sequence ID" value="OQR79876.1"/>
    <property type="molecule type" value="Genomic_DNA"/>
</dbReference>
<dbReference type="InParanoid" id="A0A1V9Y2A8"/>
<comment type="caution">
    <text evidence="1">The sequence shown here is derived from an EMBL/GenBank/DDBJ whole genome shotgun (WGS) entry which is preliminary data.</text>
</comment>
<dbReference type="PANTHER" id="PTHR33964:SF1">
    <property type="entry name" value="RE45066P"/>
    <property type="match status" value="1"/>
</dbReference>
<dbReference type="PANTHER" id="PTHR33964">
    <property type="entry name" value="RE45066P-RELATED"/>
    <property type="match status" value="1"/>
</dbReference>
<accession>A0A1V9Y2A8</accession>
<dbReference type="OrthoDB" id="6483527at2759"/>
<organism evidence="1 2">
    <name type="scientific">Tropilaelaps mercedesae</name>
    <dbReference type="NCBI Taxonomy" id="418985"/>
    <lineage>
        <taxon>Eukaryota</taxon>
        <taxon>Metazoa</taxon>
        <taxon>Ecdysozoa</taxon>
        <taxon>Arthropoda</taxon>
        <taxon>Chelicerata</taxon>
        <taxon>Arachnida</taxon>
        <taxon>Acari</taxon>
        <taxon>Parasitiformes</taxon>
        <taxon>Mesostigmata</taxon>
        <taxon>Gamasina</taxon>
        <taxon>Dermanyssoidea</taxon>
        <taxon>Laelapidae</taxon>
        <taxon>Tropilaelaps</taxon>
    </lineage>
</organism>